<feature type="active site" evidence="5">
    <location>
        <position position="246"/>
    </location>
</feature>
<dbReference type="eggNOG" id="COG1012">
    <property type="taxonomic scope" value="Bacteria"/>
</dbReference>
<evidence type="ECO:0000256" key="7">
    <source>
        <dbReference type="RuleBase" id="RU003345"/>
    </source>
</evidence>
<evidence type="ECO:0000256" key="4">
    <source>
        <dbReference type="PIRNR" id="PIRNR036492"/>
    </source>
</evidence>
<dbReference type="InterPro" id="IPR016162">
    <property type="entry name" value="Ald_DH_N"/>
</dbReference>
<dbReference type="GO" id="GO:0005737">
    <property type="term" value="C:cytoplasm"/>
    <property type="evidence" value="ECO:0007669"/>
    <property type="project" value="TreeGrafter"/>
</dbReference>
<dbReference type="InterPro" id="IPR015590">
    <property type="entry name" value="Aldehyde_DH_dom"/>
</dbReference>
<dbReference type="EMBL" id="AFNU02000010">
    <property type="protein sequence ID" value="ERJ11531.1"/>
    <property type="molecule type" value="Genomic_DNA"/>
</dbReference>
<dbReference type="PANTHER" id="PTHR43570:SF16">
    <property type="entry name" value="ALDEHYDE DEHYDROGENASE TYPE III, ISOFORM Q"/>
    <property type="match status" value="1"/>
</dbReference>
<dbReference type="InterPro" id="IPR012394">
    <property type="entry name" value="Aldehyde_DH_NAD(P)"/>
</dbReference>
<dbReference type="InterPro" id="IPR016163">
    <property type="entry name" value="Ald_DH_C"/>
</dbReference>
<evidence type="ECO:0000256" key="2">
    <source>
        <dbReference type="ARBA" id="ARBA00023002"/>
    </source>
</evidence>
<accession>U2E9M5</accession>
<comment type="caution">
    <text evidence="10">The sequence shown here is derived from an EMBL/GenBank/DDBJ whole genome shotgun (WGS) entry which is preliminary data.</text>
</comment>
<evidence type="ECO:0000256" key="8">
    <source>
        <dbReference type="SAM" id="Coils"/>
    </source>
</evidence>
<proteinExistence type="inferred from homology"/>
<keyword evidence="3" id="KW-0520">NAD</keyword>
<evidence type="ECO:0000313" key="10">
    <source>
        <dbReference type="EMBL" id="ERJ11531.1"/>
    </source>
</evidence>
<dbReference type="GO" id="GO:0006081">
    <property type="term" value="P:aldehyde metabolic process"/>
    <property type="evidence" value="ECO:0007669"/>
    <property type="project" value="InterPro"/>
</dbReference>
<dbReference type="InterPro" id="IPR029510">
    <property type="entry name" value="Ald_DH_CS_GLU"/>
</dbReference>
<name>U2E9M5_9MOLU</name>
<dbReference type="InterPro" id="IPR016161">
    <property type="entry name" value="Ald_DH/histidinol_DH"/>
</dbReference>
<dbReference type="Pfam" id="PF00171">
    <property type="entry name" value="Aldedh"/>
    <property type="match status" value="1"/>
</dbReference>
<sequence length="459" mass="51650">METNEIKTLVKNQKQFFRTGETHELNFRIKQLKNLKNAIKQNEDEILTALKKDLNKSPFEAFITEIAFLYEEIDITIKKLKKWIKPKKVKTPITSFPAKSYIIKEPYGVSLIIAPWNYPFQLVLAPLIGAIASGNCAVLKTSEYAVHTSSSVIKLIEKTFDSSYISAMTGGVEVSQTLLKEQFDHIFFTGSVPVGKIVMKQAAEQLIPVTLELGGKSPVIVDDTVDLKLAAKRIAFGKFLNTGQTCVAPDYILVHERVKSQLITELQNAIRDSYGEDAYKSEDYGRIINDKQYNRLTKLLNSGGKIVSGGMTDSDIRYIEPTIIDDVTFEHEIMKDEIFGPLLPILSYSDLNVAIRNIQSLPKPLALYLFTNDKKTEKRILREVSFGGGCVNDTLMHLANPNLPFGGVGSSGLGAYHGETSIDAFSHEKSILKKANYLDISFRYPPYKSKIKWLRRFFK</sequence>
<dbReference type="CDD" id="cd07136">
    <property type="entry name" value="ALDH_YwdH-P39616"/>
    <property type="match status" value="1"/>
</dbReference>
<organism evidence="10 11">
    <name type="scientific">Haloplasma contractile SSD-17B</name>
    <dbReference type="NCBI Taxonomy" id="1033810"/>
    <lineage>
        <taxon>Bacteria</taxon>
        <taxon>Bacillati</taxon>
        <taxon>Mycoplasmatota</taxon>
        <taxon>Mollicutes</taxon>
        <taxon>Haloplasmatales</taxon>
        <taxon>Haloplasmataceae</taxon>
        <taxon>Haloplasma</taxon>
    </lineage>
</organism>
<reference evidence="10 11" key="1">
    <citation type="journal article" date="2011" name="J. Bacteriol.">
        <title>Genome sequence of Haloplasma contractile, an unusual contractile bacterium from a deep-sea anoxic brine lake.</title>
        <authorList>
            <person name="Antunes A."/>
            <person name="Alam I."/>
            <person name="El Dorry H."/>
            <person name="Siam R."/>
            <person name="Robertson A."/>
            <person name="Bajic V.B."/>
            <person name="Stingl U."/>
        </authorList>
    </citation>
    <scope>NUCLEOTIDE SEQUENCE [LARGE SCALE GENOMIC DNA]</scope>
    <source>
        <strain evidence="10 11">SSD-17B</strain>
    </source>
</reference>
<dbReference type="FunFam" id="3.40.605.10:FF:000004">
    <property type="entry name" value="Aldehyde dehydrogenase"/>
    <property type="match status" value="1"/>
</dbReference>
<dbReference type="FunFam" id="3.40.309.10:FF:000003">
    <property type="entry name" value="Aldehyde dehydrogenase"/>
    <property type="match status" value="1"/>
</dbReference>
<dbReference type="PROSITE" id="PS00687">
    <property type="entry name" value="ALDEHYDE_DEHYDR_GLU"/>
    <property type="match status" value="1"/>
</dbReference>
<feature type="coiled-coil region" evidence="8">
    <location>
        <begin position="25"/>
        <end position="52"/>
    </location>
</feature>
<dbReference type="Gene3D" id="3.40.605.10">
    <property type="entry name" value="Aldehyde Dehydrogenase, Chain A, domain 1"/>
    <property type="match status" value="1"/>
</dbReference>
<evidence type="ECO:0000256" key="3">
    <source>
        <dbReference type="ARBA" id="ARBA00023027"/>
    </source>
</evidence>
<feature type="domain" description="Aldehyde dehydrogenase" evidence="9">
    <location>
        <begin position="4"/>
        <end position="431"/>
    </location>
</feature>
<dbReference type="OrthoDB" id="9762913at2"/>
<reference evidence="10 11" key="2">
    <citation type="journal article" date="2013" name="PLoS ONE">
        <title>INDIGO - INtegrated Data Warehouse of MIcrobial GenOmes with Examples from the Red Sea Extremophiles.</title>
        <authorList>
            <person name="Alam I."/>
            <person name="Antunes A."/>
            <person name="Kamau A.A."/>
            <person name="Ba Alawi W."/>
            <person name="Kalkatawi M."/>
            <person name="Stingl U."/>
            <person name="Bajic V.B."/>
        </authorList>
    </citation>
    <scope>NUCLEOTIDE SEQUENCE [LARGE SCALE GENOMIC DNA]</scope>
    <source>
        <strain evidence="10 11">SSD-17B</strain>
    </source>
</reference>
<dbReference type="STRING" id="1033810.HLPCO_002443"/>
<evidence type="ECO:0000256" key="5">
    <source>
        <dbReference type="PIRSR" id="PIRSR036492-1"/>
    </source>
</evidence>
<evidence type="ECO:0000259" key="9">
    <source>
        <dbReference type="Pfam" id="PF00171"/>
    </source>
</evidence>
<comment type="similarity">
    <text evidence="1 4 7">Belongs to the aldehyde dehydrogenase family.</text>
</comment>
<dbReference type="Gene3D" id="3.40.309.10">
    <property type="entry name" value="Aldehyde Dehydrogenase, Chain A, domain 2"/>
    <property type="match status" value="1"/>
</dbReference>
<dbReference type="InterPro" id="IPR016160">
    <property type="entry name" value="Ald_DH_CS_CYS"/>
</dbReference>
<dbReference type="SUPFAM" id="SSF53720">
    <property type="entry name" value="ALDH-like"/>
    <property type="match status" value="1"/>
</dbReference>
<dbReference type="PROSITE" id="PS00070">
    <property type="entry name" value="ALDEHYDE_DEHYDR_CYS"/>
    <property type="match status" value="1"/>
</dbReference>
<keyword evidence="8" id="KW-0175">Coiled coil</keyword>
<gene>
    <name evidence="10" type="primary">aldH</name>
    <name evidence="10" type="ORF">HLPCO_002443</name>
</gene>
<dbReference type="Proteomes" id="UP000005707">
    <property type="component" value="Unassembled WGS sequence"/>
</dbReference>
<keyword evidence="11" id="KW-1185">Reference proteome</keyword>
<dbReference type="GO" id="GO:0004029">
    <property type="term" value="F:aldehyde dehydrogenase (NAD+) activity"/>
    <property type="evidence" value="ECO:0007669"/>
    <property type="project" value="TreeGrafter"/>
</dbReference>
<dbReference type="AlphaFoldDB" id="U2E9M5"/>
<dbReference type="RefSeq" id="WP_008827089.1">
    <property type="nucleotide sequence ID" value="NZ_AFNU02000010.1"/>
</dbReference>
<keyword evidence="2 4" id="KW-0560">Oxidoreductase</keyword>
<evidence type="ECO:0000313" key="11">
    <source>
        <dbReference type="Proteomes" id="UP000005707"/>
    </source>
</evidence>
<dbReference type="FunCoup" id="U2E9M5">
    <property type="interactions" value="308"/>
</dbReference>
<dbReference type="PIRSF" id="PIRSF036492">
    <property type="entry name" value="ALDH"/>
    <property type="match status" value="1"/>
</dbReference>
<feature type="active site" evidence="5 6">
    <location>
        <position position="212"/>
    </location>
</feature>
<evidence type="ECO:0000256" key="1">
    <source>
        <dbReference type="ARBA" id="ARBA00009986"/>
    </source>
</evidence>
<dbReference type="PANTHER" id="PTHR43570">
    <property type="entry name" value="ALDEHYDE DEHYDROGENASE"/>
    <property type="match status" value="1"/>
</dbReference>
<evidence type="ECO:0000256" key="6">
    <source>
        <dbReference type="PROSITE-ProRule" id="PRU10007"/>
    </source>
</evidence>
<protein>
    <recommendedName>
        <fullName evidence="4">Aldehyde dehydrogenase</fullName>
    </recommendedName>
</protein>
<dbReference type="InParanoid" id="U2E9M5"/>